<comment type="caution">
    <text evidence="1">The sequence shown here is derived from an EMBL/GenBank/DDBJ whole genome shotgun (WGS) entry which is preliminary data.</text>
</comment>
<dbReference type="AlphaFoldDB" id="A0A939B509"/>
<dbReference type="Gene3D" id="3.40.30.10">
    <property type="entry name" value="Glutaredoxin"/>
    <property type="match status" value="1"/>
</dbReference>
<dbReference type="EMBL" id="JACJJL010000014">
    <property type="protein sequence ID" value="MBM6661944.1"/>
    <property type="molecule type" value="Genomic_DNA"/>
</dbReference>
<gene>
    <name evidence="1" type="ORF">H6B30_09330</name>
</gene>
<sequence length="700" mass="79243">MKAKICMTMALASVCTMGAAQTQRAIDDIDKEIARLERSDELQTRRTDNANAFFNAKLYNQQKAGNRQAPHIQDCKTLYFKYLYEVGDTAAAPLLPKCIGRLERALKRNAGLASQALTHDADPSGINSREIDGLTYAYSDSIGGVTAYSYPLDNLCNYATMTFCGSDSVRTNYMFAWKPQLFTDMESRRFCTIDGYIAKLTGKDWQANSYIDFNESGSEQKVYDVDETERIDTMTGDIAVSQVKMLAEKFRKSMAKGNYKQCDAIAFVMRRLAEKFDGTLTTEQYDSIKRNVWSMEETGNSQRDKALMRTVSAFRRKTEQKTEKPYRSQSSDLAMSTRSRLGKRLCPPEVFMVVSEFMGYPQMCNDEPTIAVRIIGTAADEDSKIFVGGLAPDKTFAVPTDKRGFRFCKDRVRNSLVCITDGSNTYYAFADTVTINVDMRRGITSASETNMKLMAVQDSLKAFDTEAIKYSTTIDGRLTVTDSAGFARLMRRLDNYVMATIKANSDNAVHLFLLYNYYFRMSQDELALYVDSTGRYASNLLMQPAAKYFNDNEKLKPGTKLADTECWDTDGNKRNTAEFRGDGYTLLYLYYPQNRDGRRGAEIVRQLYDRYGGKGLNIVCHAFTFGFNGDIWRWYIRRNGMERLTNIFGGNFAALNHVNAMPTAIILDNKGRIVDSCHYGPGMVEKVNRIMENRPTAQRP</sequence>
<protein>
    <submittedName>
        <fullName evidence="1">Uncharacterized protein</fullName>
    </submittedName>
</protein>
<dbReference type="InterPro" id="IPR036249">
    <property type="entry name" value="Thioredoxin-like_sf"/>
</dbReference>
<evidence type="ECO:0000313" key="1">
    <source>
        <dbReference type="EMBL" id="MBM6661944.1"/>
    </source>
</evidence>
<name>A0A939B509_9BACT</name>
<reference evidence="1 2" key="1">
    <citation type="journal article" date="2021" name="Sci. Rep.">
        <title>The distribution of antibiotic resistance genes in chicken gut microbiota commensals.</title>
        <authorList>
            <person name="Juricova H."/>
            <person name="Matiasovicova J."/>
            <person name="Kubasova T."/>
            <person name="Cejkova D."/>
            <person name="Rychlik I."/>
        </authorList>
    </citation>
    <scope>NUCLEOTIDE SEQUENCE [LARGE SCALE GENOMIC DNA]</scope>
    <source>
        <strain evidence="1 2">An819</strain>
    </source>
</reference>
<dbReference type="SUPFAM" id="SSF52833">
    <property type="entry name" value="Thioredoxin-like"/>
    <property type="match status" value="1"/>
</dbReference>
<organism evidence="1 2">
    <name type="scientific">Marseilla massiliensis</name>
    <dbReference type="NCBI Taxonomy" id="1841864"/>
    <lineage>
        <taxon>Bacteria</taxon>
        <taxon>Pseudomonadati</taxon>
        <taxon>Bacteroidota</taxon>
        <taxon>Bacteroidia</taxon>
        <taxon>Bacteroidales</taxon>
        <taxon>Prevotellaceae</taxon>
        <taxon>Marseilla</taxon>
    </lineage>
</organism>
<proteinExistence type="predicted"/>
<accession>A0A939B509</accession>
<evidence type="ECO:0000313" key="2">
    <source>
        <dbReference type="Proteomes" id="UP000764045"/>
    </source>
</evidence>
<dbReference type="RefSeq" id="WP_205109889.1">
    <property type="nucleotide sequence ID" value="NZ_JACJJL010000014.1"/>
</dbReference>
<keyword evidence="2" id="KW-1185">Reference proteome</keyword>
<dbReference type="Proteomes" id="UP000764045">
    <property type="component" value="Unassembled WGS sequence"/>
</dbReference>